<evidence type="ECO:0008006" key="3">
    <source>
        <dbReference type="Google" id="ProtNLM"/>
    </source>
</evidence>
<feature type="compositionally biased region" description="Basic and acidic residues" evidence="1">
    <location>
        <begin position="95"/>
        <end position="109"/>
    </location>
</feature>
<organism evidence="2">
    <name type="scientific">Clastoptera arizonana</name>
    <name type="common">Arizona spittle bug</name>
    <dbReference type="NCBI Taxonomy" id="38151"/>
    <lineage>
        <taxon>Eukaryota</taxon>
        <taxon>Metazoa</taxon>
        <taxon>Ecdysozoa</taxon>
        <taxon>Arthropoda</taxon>
        <taxon>Hexapoda</taxon>
        <taxon>Insecta</taxon>
        <taxon>Pterygota</taxon>
        <taxon>Neoptera</taxon>
        <taxon>Paraneoptera</taxon>
        <taxon>Hemiptera</taxon>
        <taxon>Auchenorrhyncha</taxon>
        <taxon>Cercopoidea</taxon>
        <taxon>Clastopteridae</taxon>
        <taxon>Clastoptera</taxon>
    </lineage>
</organism>
<accession>A0A1B6CR88</accession>
<feature type="non-terminal residue" evidence="2">
    <location>
        <position position="1"/>
    </location>
</feature>
<evidence type="ECO:0000256" key="1">
    <source>
        <dbReference type="SAM" id="MobiDB-lite"/>
    </source>
</evidence>
<gene>
    <name evidence="2" type="ORF">g.7570</name>
</gene>
<protein>
    <recommendedName>
        <fullName evidence="3">Attacin C-terminal domain-containing protein</fullName>
    </recommendedName>
</protein>
<dbReference type="EMBL" id="GEDC01021374">
    <property type="protein sequence ID" value="JAS15924.1"/>
    <property type="molecule type" value="Transcribed_RNA"/>
</dbReference>
<feature type="region of interest" description="Disordered" evidence="1">
    <location>
        <begin position="84"/>
        <end position="109"/>
    </location>
</feature>
<dbReference type="AlphaFoldDB" id="A0A1B6CR88"/>
<name>A0A1B6CR88_9HEMI</name>
<sequence length="109" mass="11843">GVLTKVSCGAAAVRTTTAHRHKKTVVPCIFLFCYTMQRDGESNGGTWNVGVDRGQGGGTRVQADIAKDIFKSKDGNIRGQVYGQYDRTWGGPNHGSRDKQVGVRVEGRF</sequence>
<reference evidence="2" key="1">
    <citation type="submission" date="2015-12" db="EMBL/GenBank/DDBJ databases">
        <title>De novo transcriptome assembly of four potential Pierce s Disease insect vectors from Arizona vineyards.</title>
        <authorList>
            <person name="Tassone E.E."/>
        </authorList>
    </citation>
    <scope>NUCLEOTIDE SEQUENCE</scope>
</reference>
<evidence type="ECO:0000313" key="2">
    <source>
        <dbReference type="EMBL" id="JAS15924.1"/>
    </source>
</evidence>
<proteinExistence type="predicted"/>